<sequence>MTARLRRATRGDTGVPVGCWEEPCSEALPASQAALIGADVLSSEVCMRKGSALLPRSLQKPSEPPPQTSTGAAGARLPPDSPRARFPHHSLTRKHIARDGRGKGRRGAFSQPPALSPPA</sequence>
<feature type="region of interest" description="Disordered" evidence="1">
    <location>
        <begin position="54"/>
        <end position="119"/>
    </location>
</feature>
<evidence type="ECO:0000313" key="3">
    <source>
        <dbReference type="Proteomes" id="UP001152622"/>
    </source>
</evidence>
<dbReference type="Proteomes" id="UP001152622">
    <property type="component" value="Chromosome 7"/>
</dbReference>
<feature type="compositionally biased region" description="Basic residues" evidence="1">
    <location>
        <begin position="85"/>
        <end position="96"/>
    </location>
</feature>
<comment type="caution">
    <text evidence="2">The sequence shown here is derived from an EMBL/GenBank/DDBJ whole genome shotgun (WGS) entry which is preliminary data.</text>
</comment>
<keyword evidence="3" id="KW-1185">Reference proteome</keyword>
<dbReference type="AlphaFoldDB" id="A0A9Q1IUR9"/>
<dbReference type="EMBL" id="JAINUF010000007">
    <property type="protein sequence ID" value="KAJ8353749.1"/>
    <property type="molecule type" value="Genomic_DNA"/>
</dbReference>
<reference evidence="2" key="1">
    <citation type="journal article" date="2023" name="Science">
        <title>Genome structures resolve the early diversification of teleost fishes.</title>
        <authorList>
            <person name="Parey E."/>
            <person name="Louis A."/>
            <person name="Montfort J."/>
            <person name="Bouchez O."/>
            <person name="Roques C."/>
            <person name="Iampietro C."/>
            <person name="Lluch J."/>
            <person name="Castinel A."/>
            <person name="Donnadieu C."/>
            <person name="Desvignes T."/>
            <person name="Floi Bucao C."/>
            <person name="Jouanno E."/>
            <person name="Wen M."/>
            <person name="Mejri S."/>
            <person name="Dirks R."/>
            <person name="Jansen H."/>
            <person name="Henkel C."/>
            <person name="Chen W.J."/>
            <person name="Zahm M."/>
            <person name="Cabau C."/>
            <person name="Klopp C."/>
            <person name="Thompson A.W."/>
            <person name="Robinson-Rechavi M."/>
            <person name="Braasch I."/>
            <person name="Lecointre G."/>
            <person name="Bobe J."/>
            <person name="Postlethwait J.H."/>
            <person name="Berthelot C."/>
            <person name="Roest Crollius H."/>
            <person name="Guiguen Y."/>
        </authorList>
    </citation>
    <scope>NUCLEOTIDE SEQUENCE</scope>
    <source>
        <strain evidence="2">WJC10195</strain>
    </source>
</reference>
<organism evidence="2 3">
    <name type="scientific">Synaphobranchus kaupii</name>
    <name type="common">Kaup's arrowtooth eel</name>
    <dbReference type="NCBI Taxonomy" id="118154"/>
    <lineage>
        <taxon>Eukaryota</taxon>
        <taxon>Metazoa</taxon>
        <taxon>Chordata</taxon>
        <taxon>Craniata</taxon>
        <taxon>Vertebrata</taxon>
        <taxon>Euteleostomi</taxon>
        <taxon>Actinopterygii</taxon>
        <taxon>Neopterygii</taxon>
        <taxon>Teleostei</taxon>
        <taxon>Anguilliformes</taxon>
        <taxon>Synaphobranchidae</taxon>
        <taxon>Synaphobranchus</taxon>
    </lineage>
</organism>
<accession>A0A9Q1IUR9</accession>
<name>A0A9Q1IUR9_SYNKA</name>
<proteinExistence type="predicted"/>
<evidence type="ECO:0000256" key="1">
    <source>
        <dbReference type="SAM" id="MobiDB-lite"/>
    </source>
</evidence>
<evidence type="ECO:0000313" key="2">
    <source>
        <dbReference type="EMBL" id="KAJ8353749.1"/>
    </source>
</evidence>
<gene>
    <name evidence="2" type="ORF">SKAU_G00213160</name>
</gene>
<protein>
    <submittedName>
        <fullName evidence="2">Uncharacterized protein</fullName>
    </submittedName>
</protein>